<keyword evidence="1" id="KW-0472">Membrane</keyword>
<dbReference type="AlphaFoldDB" id="A0A5D4R4D2"/>
<proteinExistence type="predicted"/>
<organism evidence="2 3">
    <name type="scientific">Bacillus infantis</name>
    <dbReference type="NCBI Taxonomy" id="324767"/>
    <lineage>
        <taxon>Bacteria</taxon>
        <taxon>Bacillati</taxon>
        <taxon>Bacillota</taxon>
        <taxon>Bacilli</taxon>
        <taxon>Bacillales</taxon>
        <taxon>Bacillaceae</taxon>
        <taxon>Bacillus</taxon>
    </lineage>
</organism>
<feature type="transmembrane region" description="Helical" evidence="1">
    <location>
        <begin position="6"/>
        <end position="28"/>
    </location>
</feature>
<sequence length="70" mass="7660">MIFRLFIFITGFGLAVAGGISTVAYLNLLIAGHELSDYFSYIFKRPECGLLPAGIVIITVAIYFPQGTEE</sequence>
<dbReference type="Pfam" id="PF26135">
    <property type="entry name" value="YuzI"/>
    <property type="match status" value="1"/>
</dbReference>
<dbReference type="RefSeq" id="WP_148975810.1">
    <property type="nucleotide sequence ID" value="NZ_JBNIKT010000002.1"/>
</dbReference>
<accession>A0A5D4R4D2</accession>
<evidence type="ECO:0000313" key="3">
    <source>
        <dbReference type="Proteomes" id="UP000322139"/>
    </source>
</evidence>
<feature type="transmembrane region" description="Helical" evidence="1">
    <location>
        <begin position="48"/>
        <end position="65"/>
    </location>
</feature>
<comment type="caution">
    <text evidence="2">The sequence shown here is derived from an EMBL/GenBank/DDBJ whole genome shotgun (WGS) entry which is preliminary data.</text>
</comment>
<keyword evidence="1" id="KW-1133">Transmembrane helix</keyword>
<dbReference type="EMBL" id="VTER01000008">
    <property type="protein sequence ID" value="TYS46225.1"/>
    <property type="molecule type" value="Genomic_DNA"/>
</dbReference>
<evidence type="ECO:0000313" key="2">
    <source>
        <dbReference type="EMBL" id="TYS46225.1"/>
    </source>
</evidence>
<dbReference type="InterPro" id="IPR058887">
    <property type="entry name" value="YuzI-like"/>
</dbReference>
<protein>
    <submittedName>
        <fullName evidence="2">Uncharacterized protein</fullName>
    </submittedName>
</protein>
<dbReference type="Proteomes" id="UP000322139">
    <property type="component" value="Unassembled WGS sequence"/>
</dbReference>
<name>A0A5D4R4D2_9BACI</name>
<evidence type="ECO:0000256" key="1">
    <source>
        <dbReference type="SAM" id="Phobius"/>
    </source>
</evidence>
<gene>
    <name evidence="2" type="ORF">FZD51_16735</name>
</gene>
<reference evidence="2 3" key="1">
    <citation type="submission" date="2019-08" db="EMBL/GenBank/DDBJ databases">
        <title>Bacillus genomes from the desert of Cuatro Cienegas, Coahuila.</title>
        <authorList>
            <person name="Olmedo-Alvarez G."/>
        </authorList>
    </citation>
    <scope>NUCLEOTIDE SEQUENCE [LARGE SCALE GENOMIC DNA]</scope>
    <source>
        <strain evidence="2 3">CH446_14T</strain>
    </source>
</reference>
<keyword evidence="1" id="KW-0812">Transmembrane</keyword>